<sequence length="162" mass="18837">MQRRYWLLGGSALLFLAIQFVPNELPPVVMNNPDDLIQSGIVREEISSLLKVSCYNCHSNETEYPWYSYVAPSSWLVAKDVREAREELNFSNWQTYDMMEKLEKLDDISIEVDAEKMPLGIYTLIHTWAKLDETQRQLIVDWAEETMDVVVEEGEEDVGENE</sequence>
<name>A0ABN1N089_9BACT</name>
<accession>A0ABN1N089</accession>
<evidence type="ECO:0000313" key="3">
    <source>
        <dbReference type="Proteomes" id="UP001500469"/>
    </source>
</evidence>
<protein>
    <submittedName>
        <fullName evidence="2">Heme-binding domain-containing protein</fullName>
    </submittedName>
</protein>
<dbReference type="EMBL" id="BAAAFI010000009">
    <property type="protein sequence ID" value="GAA0879165.1"/>
    <property type="molecule type" value="Genomic_DNA"/>
</dbReference>
<organism evidence="2 3">
    <name type="scientific">Algoriphagus jejuensis</name>
    <dbReference type="NCBI Taxonomy" id="419934"/>
    <lineage>
        <taxon>Bacteria</taxon>
        <taxon>Pseudomonadati</taxon>
        <taxon>Bacteroidota</taxon>
        <taxon>Cytophagia</taxon>
        <taxon>Cytophagales</taxon>
        <taxon>Cyclobacteriaceae</taxon>
        <taxon>Algoriphagus</taxon>
    </lineage>
</organism>
<evidence type="ECO:0000259" key="1">
    <source>
        <dbReference type="SMART" id="SM01235"/>
    </source>
</evidence>
<evidence type="ECO:0000313" key="2">
    <source>
        <dbReference type="EMBL" id="GAA0879165.1"/>
    </source>
</evidence>
<dbReference type="Proteomes" id="UP001500469">
    <property type="component" value="Unassembled WGS sequence"/>
</dbReference>
<dbReference type="InterPro" id="IPR025992">
    <property type="entry name" value="Haem-bd"/>
</dbReference>
<reference evidence="2 3" key="1">
    <citation type="journal article" date="2019" name="Int. J. Syst. Evol. Microbiol.">
        <title>The Global Catalogue of Microorganisms (GCM) 10K type strain sequencing project: providing services to taxonomists for standard genome sequencing and annotation.</title>
        <authorList>
            <consortium name="The Broad Institute Genomics Platform"/>
            <consortium name="The Broad Institute Genome Sequencing Center for Infectious Disease"/>
            <person name="Wu L."/>
            <person name="Ma J."/>
        </authorList>
    </citation>
    <scope>NUCLEOTIDE SEQUENCE [LARGE SCALE GENOMIC DNA]</scope>
    <source>
        <strain evidence="2 3">JCM 16112</strain>
    </source>
</reference>
<dbReference type="RefSeq" id="WP_343851295.1">
    <property type="nucleotide sequence ID" value="NZ_BAAAFI010000009.1"/>
</dbReference>
<feature type="domain" description="Haem-binding" evidence="1">
    <location>
        <begin position="12"/>
        <end position="147"/>
    </location>
</feature>
<dbReference type="SMART" id="SM01235">
    <property type="entry name" value="Haem_bd"/>
    <property type="match status" value="1"/>
</dbReference>
<comment type="caution">
    <text evidence="2">The sequence shown here is derived from an EMBL/GenBank/DDBJ whole genome shotgun (WGS) entry which is preliminary data.</text>
</comment>
<proteinExistence type="predicted"/>
<keyword evidence="3" id="KW-1185">Reference proteome</keyword>
<dbReference type="Pfam" id="PF14376">
    <property type="entry name" value="Haem_bd"/>
    <property type="match status" value="1"/>
</dbReference>
<gene>
    <name evidence="2" type="ORF">GCM10009119_21330</name>
</gene>